<comment type="caution">
    <text evidence="3">The sequence shown here is derived from an EMBL/GenBank/DDBJ whole genome shotgun (WGS) entry which is preliminary data.</text>
</comment>
<dbReference type="PANTHER" id="PTHR48258">
    <property type="entry name" value="DUF4218 DOMAIN-CONTAINING PROTEIN-RELATED"/>
    <property type="match status" value="1"/>
</dbReference>
<feature type="region of interest" description="Disordered" evidence="1">
    <location>
        <begin position="1"/>
        <end position="67"/>
    </location>
</feature>
<evidence type="ECO:0000313" key="3">
    <source>
        <dbReference type="EMBL" id="KAK1628150.1"/>
    </source>
</evidence>
<accession>A0AAD8RNL4</accession>
<keyword evidence="4" id="KW-1185">Reference proteome</keyword>
<evidence type="ECO:0000259" key="2">
    <source>
        <dbReference type="Pfam" id="PF13960"/>
    </source>
</evidence>
<dbReference type="InterPro" id="IPR004242">
    <property type="entry name" value="Transposase_21"/>
</dbReference>
<dbReference type="InterPro" id="IPR025452">
    <property type="entry name" value="DUF4218"/>
</dbReference>
<sequence>MQDNQARPAPSNGAHEDHVERDDYHHEEDYHHADGDYYHEEEVGGEDHHEEEDAGGEDHHDEEEDSGATPLISALRDSHVQDLLLQETSNDRVAARERAKLSQMEKDRMTPIFPGCRPQDTRLHVTLDYLQMKTQNKWTDSSFSKNLKFWHDRLPEGNTLPSSIEEAKKVVCPLDLPHEKYHACINDCVIYRCEYKDRTTCPVCGHGRYKVGNKKVPRKVVWYFAITPRLQRYFVDPKEAKLMQWHEERQKPEEDPEMGYMLTHPSDAGQWQALDIAFPRFGGDARNIRLGMSTDGLNPFGNQSSTHSTRPVFVWPYNLPPWLCTKQRYLDVAKKRFTGMKSHDCHVLMTQILPVAIRGIMDEHVRDTLFGLCNFFDFITRKLIGVRQLKMLQDEIVVILCELEIYFPPAFYDICVHLLLHVVEDIKQLGPTFLHNMMPFERQNGVMKGYVRNRARPDASMAKGFLTYECISFCQNYLSTEDDEDHVGLPPGRTSGGSLESVTARATAQSMSALPIDATTLTGLTGSRYNT</sequence>
<protein>
    <recommendedName>
        <fullName evidence="2">DUF4218 domain-containing protein</fullName>
    </recommendedName>
</protein>
<organism evidence="3 4">
    <name type="scientific">Lolium multiflorum</name>
    <name type="common">Italian ryegrass</name>
    <name type="synonym">Lolium perenne subsp. multiflorum</name>
    <dbReference type="NCBI Taxonomy" id="4521"/>
    <lineage>
        <taxon>Eukaryota</taxon>
        <taxon>Viridiplantae</taxon>
        <taxon>Streptophyta</taxon>
        <taxon>Embryophyta</taxon>
        <taxon>Tracheophyta</taxon>
        <taxon>Spermatophyta</taxon>
        <taxon>Magnoliopsida</taxon>
        <taxon>Liliopsida</taxon>
        <taxon>Poales</taxon>
        <taxon>Poaceae</taxon>
        <taxon>BOP clade</taxon>
        <taxon>Pooideae</taxon>
        <taxon>Poodae</taxon>
        <taxon>Poeae</taxon>
        <taxon>Poeae Chloroplast Group 2 (Poeae type)</taxon>
        <taxon>Loliodinae</taxon>
        <taxon>Loliinae</taxon>
        <taxon>Lolium</taxon>
    </lineage>
</organism>
<feature type="domain" description="DUF4218" evidence="2">
    <location>
        <begin position="382"/>
        <end position="481"/>
    </location>
</feature>
<gene>
    <name evidence="3" type="ORF">QYE76_002465</name>
</gene>
<dbReference type="EMBL" id="JAUUTY010000005">
    <property type="protein sequence ID" value="KAK1628150.1"/>
    <property type="molecule type" value="Genomic_DNA"/>
</dbReference>
<feature type="compositionally biased region" description="Basic and acidic residues" evidence="1">
    <location>
        <begin position="14"/>
        <end position="48"/>
    </location>
</feature>
<name>A0AAD8RNL4_LOLMU</name>
<dbReference type="AlphaFoldDB" id="A0AAD8RNL4"/>
<dbReference type="Proteomes" id="UP001231189">
    <property type="component" value="Unassembled WGS sequence"/>
</dbReference>
<reference evidence="3" key="1">
    <citation type="submission" date="2023-07" db="EMBL/GenBank/DDBJ databases">
        <title>A chromosome-level genome assembly of Lolium multiflorum.</title>
        <authorList>
            <person name="Chen Y."/>
            <person name="Copetti D."/>
            <person name="Kolliker R."/>
            <person name="Studer B."/>
        </authorList>
    </citation>
    <scope>NUCLEOTIDE SEQUENCE</scope>
    <source>
        <strain evidence="3">02402/16</strain>
        <tissue evidence="3">Leaf</tissue>
    </source>
</reference>
<proteinExistence type="predicted"/>
<evidence type="ECO:0000313" key="4">
    <source>
        <dbReference type="Proteomes" id="UP001231189"/>
    </source>
</evidence>
<dbReference type="Pfam" id="PF02992">
    <property type="entry name" value="Transposase_21"/>
    <property type="match status" value="1"/>
</dbReference>
<dbReference type="PANTHER" id="PTHR48258:SF9">
    <property type="entry name" value="OS01G0348150 PROTEIN"/>
    <property type="match status" value="1"/>
</dbReference>
<evidence type="ECO:0000256" key="1">
    <source>
        <dbReference type="SAM" id="MobiDB-lite"/>
    </source>
</evidence>
<feature type="compositionally biased region" description="Acidic residues" evidence="1">
    <location>
        <begin position="49"/>
        <end position="66"/>
    </location>
</feature>
<dbReference type="Pfam" id="PF13960">
    <property type="entry name" value="DUF4218"/>
    <property type="match status" value="1"/>
</dbReference>